<dbReference type="InterPro" id="IPR010420">
    <property type="entry name" value="CASTOR/POLLUX/SYM8_dom"/>
</dbReference>
<reference evidence="9 10" key="1">
    <citation type="journal article" date="2016" name="Nat. Commun.">
        <title>Thousands of microbial genomes shed light on interconnected biogeochemical processes in an aquifer system.</title>
        <authorList>
            <person name="Anantharaman K."/>
            <person name="Brown C.T."/>
            <person name="Hug L.A."/>
            <person name="Sharon I."/>
            <person name="Castelle C.J."/>
            <person name="Probst A.J."/>
            <person name="Thomas B.C."/>
            <person name="Singh A."/>
            <person name="Wilkins M.J."/>
            <person name="Karaoz U."/>
            <person name="Brodie E.L."/>
            <person name="Williams K.H."/>
            <person name="Hubbard S.S."/>
            <person name="Banfield J.F."/>
        </authorList>
    </citation>
    <scope>NUCLEOTIDE SEQUENCE [LARGE SCALE GENOMIC DNA]</scope>
</reference>
<evidence type="ECO:0000256" key="2">
    <source>
        <dbReference type="ARBA" id="ARBA00022448"/>
    </source>
</evidence>
<evidence type="ECO:0000256" key="3">
    <source>
        <dbReference type="ARBA" id="ARBA00022692"/>
    </source>
</evidence>
<dbReference type="Gene3D" id="3.40.50.720">
    <property type="entry name" value="NAD(P)-binding Rossmann-like Domain"/>
    <property type="match status" value="2"/>
</dbReference>
<comment type="subcellular location">
    <subcellularLocation>
        <location evidence="1">Endomembrane system</location>
        <topology evidence="1">Multi-pass membrane protein</topology>
    </subcellularLocation>
</comment>
<evidence type="ECO:0000256" key="4">
    <source>
        <dbReference type="ARBA" id="ARBA00022989"/>
    </source>
</evidence>
<dbReference type="STRING" id="1817772.A2527_12915"/>
<keyword evidence="6 7" id="KW-0472">Membrane</keyword>
<keyword evidence="3 7" id="KW-0812">Transmembrane</keyword>
<feature type="transmembrane region" description="Helical" evidence="7">
    <location>
        <begin position="45"/>
        <end position="66"/>
    </location>
</feature>
<dbReference type="InterPro" id="IPR044849">
    <property type="entry name" value="CASTOR/POLLUX/SYM8-like"/>
</dbReference>
<evidence type="ECO:0000256" key="6">
    <source>
        <dbReference type="ARBA" id="ARBA00023136"/>
    </source>
</evidence>
<dbReference type="EMBL" id="MFNE01000033">
    <property type="protein sequence ID" value="OGG94866.1"/>
    <property type="molecule type" value="Genomic_DNA"/>
</dbReference>
<protein>
    <recommendedName>
        <fullName evidence="8">CASTOR/POLLUX/SYM8 ion channel conserved domain-containing protein</fullName>
    </recommendedName>
</protein>
<proteinExistence type="predicted"/>
<dbReference type="PANTHER" id="PTHR31563">
    <property type="entry name" value="ION CHANNEL POLLUX-RELATED"/>
    <property type="match status" value="1"/>
</dbReference>
<gene>
    <name evidence="9" type="ORF">A2527_12915</name>
</gene>
<keyword evidence="4 7" id="KW-1133">Transmembrane helix</keyword>
<evidence type="ECO:0000256" key="1">
    <source>
        <dbReference type="ARBA" id="ARBA00004127"/>
    </source>
</evidence>
<keyword evidence="2" id="KW-0813">Transport</keyword>
<evidence type="ECO:0000256" key="7">
    <source>
        <dbReference type="SAM" id="Phobius"/>
    </source>
</evidence>
<organism evidence="9 10">
    <name type="scientific">Candidatus Lambdaproteobacteria bacterium RIFOXYD2_FULL_50_16</name>
    <dbReference type="NCBI Taxonomy" id="1817772"/>
    <lineage>
        <taxon>Bacteria</taxon>
        <taxon>Pseudomonadati</taxon>
        <taxon>Pseudomonadota</taxon>
        <taxon>Candidatus Lambdaproteobacteria</taxon>
    </lineage>
</organism>
<accession>A0A1F6G9T7</accession>
<name>A0A1F6G9T7_9PROT</name>
<evidence type="ECO:0000256" key="5">
    <source>
        <dbReference type="ARBA" id="ARBA00023065"/>
    </source>
</evidence>
<dbReference type="GO" id="GO:0006811">
    <property type="term" value="P:monoatomic ion transport"/>
    <property type="evidence" value="ECO:0007669"/>
    <property type="project" value="UniProtKB-KW"/>
</dbReference>
<dbReference type="GO" id="GO:0012505">
    <property type="term" value="C:endomembrane system"/>
    <property type="evidence" value="ECO:0007669"/>
    <property type="project" value="UniProtKB-SubCell"/>
</dbReference>
<dbReference type="PANTHER" id="PTHR31563:SF10">
    <property type="entry name" value="ION CHANNEL POLLUX-RELATED"/>
    <property type="match status" value="1"/>
</dbReference>
<dbReference type="AlphaFoldDB" id="A0A1F6G9T7"/>
<comment type="caution">
    <text evidence="9">The sequence shown here is derived from an EMBL/GenBank/DDBJ whole genome shotgun (WGS) entry which is preliminary data.</text>
</comment>
<evidence type="ECO:0000259" key="8">
    <source>
        <dbReference type="Pfam" id="PF06241"/>
    </source>
</evidence>
<keyword evidence="5" id="KW-0406">Ion transport</keyword>
<feature type="domain" description="CASTOR/POLLUX/SYM8 ion channel conserved" evidence="8">
    <location>
        <begin position="281"/>
        <end position="375"/>
    </location>
</feature>
<feature type="transmembrane region" description="Helical" evidence="7">
    <location>
        <begin position="87"/>
        <end position="111"/>
    </location>
</feature>
<feature type="transmembrane region" description="Helical" evidence="7">
    <location>
        <begin position="21"/>
        <end position="39"/>
    </location>
</feature>
<sequence length="652" mass="73155">MDPGSYKDRFRYRFDNFFAKGGWAIFQTLISLYIASLILMGGLRILVHFWVTGTFVGSLDQLWAVWLQIMDIGGMENDSQSPLYHKAIGIATSILGLMLISTMLAFVTSVFKEKLEDLRKGKSKVLETNHTVILGFGIRALEIIRELVEANDSEPDSAVVVLSETDKEVMDDFFNDLLTERGSTRVITRSGSVTSPYFLRRNGVSHCKSVLLLNPAVSTASPEEKNQADYWALKSIMAIFAAIGEDTKNFPPVVAQLHYRRHRELAQAIAPDSIFVLDEETILSKILVQTSRSHGLSLVYSNLVGFVGNEVYFSDPPPSLLGTSFGDLAHHFIQSVPLGISDRKGKITINPPMNRPLQEGDELIILAEDDSTIKYYPEPPVTPVRRTVSNLKASAREERFLLFGWSHKSSNLIKEYAGYLSPGSVIDVRVKRVSDSVKKAFEAVQRRFPDIRMSLEAVNTSALQFPATLKPETYDNVIILAGNGDTVDRIDAETIGALLKFRHYIRKLEERWGKPVPTKLISEVMDSENLEIIQQTGVKDFLISNQFISKIMAQISEEPRVKGVYEELFRAEGSEIYLKPVELYLEEIEGQSIPFADLVLAAQTRGETCFGVSLHREESDPETAGVYIIPRKDHHFQLEPGDRLIVLAKDDF</sequence>
<evidence type="ECO:0000313" key="9">
    <source>
        <dbReference type="EMBL" id="OGG94866.1"/>
    </source>
</evidence>
<dbReference type="Pfam" id="PF06241">
    <property type="entry name" value="Castor_Poll_mid"/>
    <property type="match status" value="1"/>
</dbReference>
<evidence type="ECO:0000313" key="10">
    <source>
        <dbReference type="Proteomes" id="UP000178449"/>
    </source>
</evidence>
<dbReference type="Proteomes" id="UP000178449">
    <property type="component" value="Unassembled WGS sequence"/>
</dbReference>